<feature type="transmembrane region" description="Helical" evidence="7">
    <location>
        <begin position="543"/>
        <end position="565"/>
    </location>
</feature>
<evidence type="ECO:0000256" key="1">
    <source>
        <dbReference type="ARBA" id="ARBA00004370"/>
    </source>
</evidence>
<dbReference type="RefSeq" id="XP_015656075.1">
    <property type="nucleotide sequence ID" value="XM_015805462.1"/>
</dbReference>
<dbReference type="GO" id="GO:0005783">
    <property type="term" value="C:endoplasmic reticulum"/>
    <property type="evidence" value="ECO:0007669"/>
    <property type="project" value="TreeGrafter"/>
</dbReference>
<evidence type="ECO:0000256" key="6">
    <source>
        <dbReference type="SAM" id="MobiDB-lite"/>
    </source>
</evidence>
<comment type="caution">
    <text evidence="8">The sequence shown here is derived from an EMBL/GenBank/DDBJ whole genome shotgun (WGS) entry which is preliminary data.</text>
</comment>
<gene>
    <name evidence="8" type="ORF">ABB37_06992</name>
</gene>
<name>A0A0M9FX13_LEPPY</name>
<dbReference type="OrthoDB" id="340608at2759"/>
<feature type="compositionally biased region" description="Polar residues" evidence="6">
    <location>
        <begin position="632"/>
        <end position="646"/>
    </location>
</feature>
<feature type="compositionally biased region" description="Low complexity" evidence="6">
    <location>
        <begin position="124"/>
        <end position="143"/>
    </location>
</feature>
<dbReference type="AlphaFoldDB" id="A0A0M9FX13"/>
<feature type="compositionally biased region" description="Low complexity" evidence="6">
    <location>
        <begin position="89"/>
        <end position="113"/>
    </location>
</feature>
<keyword evidence="3 7" id="KW-0812">Transmembrane</keyword>
<dbReference type="VEuPathDB" id="TriTrypDB:LpyrH10_16_1740"/>
<feature type="region of interest" description="Disordered" evidence="6">
    <location>
        <begin position="628"/>
        <end position="663"/>
    </location>
</feature>
<dbReference type="PANTHER" id="PTHR10926">
    <property type="entry name" value="CELL CYCLE CONTROL PROTEIN 50"/>
    <property type="match status" value="1"/>
</dbReference>
<dbReference type="InterPro" id="IPR005045">
    <property type="entry name" value="CDC50/LEM3_fam"/>
</dbReference>
<dbReference type="EMBL" id="LGTL01000016">
    <property type="protein sequence ID" value="KPA77636.1"/>
    <property type="molecule type" value="Genomic_DNA"/>
</dbReference>
<reference evidence="8 9" key="1">
    <citation type="submission" date="2015-07" db="EMBL/GenBank/DDBJ databases">
        <title>High-quality genome of monoxenous trypanosomatid Leptomonas pyrrhocoris.</title>
        <authorList>
            <person name="Flegontov P."/>
            <person name="Butenko A."/>
            <person name="Firsov S."/>
            <person name="Vlcek C."/>
            <person name="Logacheva M.D."/>
            <person name="Field M."/>
            <person name="Filatov D."/>
            <person name="Flegontova O."/>
            <person name="Gerasimov E."/>
            <person name="Jackson A.P."/>
            <person name="Kelly S."/>
            <person name="Opperdoes F."/>
            <person name="O'Reilly A."/>
            <person name="Votypka J."/>
            <person name="Yurchenko V."/>
            <person name="Lukes J."/>
        </authorList>
    </citation>
    <scope>NUCLEOTIDE SEQUENCE [LARGE SCALE GENOMIC DNA]</scope>
    <source>
        <strain evidence="8">H10</strain>
    </source>
</reference>
<dbReference type="Proteomes" id="UP000037923">
    <property type="component" value="Unassembled WGS sequence"/>
</dbReference>
<comment type="similarity">
    <text evidence="2">Belongs to the CDC50/LEM3 family.</text>
</comment>
<protein>
    <submittedName>
        <fullName evidence="8">Uncharacterized protein</fullName>
    </submittedName>
</protein>
<feature type="transmembrane region" description="Helical" evidence="7">
    <location>
        <begin position="196"/>
        <end position="216"/>
    </location>
</feature>
<dbReference type="OMA" id="YLRNGWY"/>
<evidence type="ECO:0000256" key="7">
    <source>
        <dbReference type="SAM" id="Phobius"/>
    </source>
</evidence>
<dbReference type="GO" id="GO:0005794">
    <property type="term" value="C:Golgi apparatus"/>
    <property type="evidence" value="ECO:0007669"/>
    <property type="project" value="TreeGrafter"/>
</dbReference>
<evidence type="ECO:0000256" key="5">
    <source>
        <dbReference type="ARBA" id="ARBA00023136"/>
    </source>
</evidence>
<proteinExistence type="inferred from homology"/>
<sequence>MHHRGSSPLATPRTSRSVDEPSPSSSLLGPQQRQHTRVGAGDFGPYDNASLSADPDVPPGVRAQAVGADVPRRSALSPASRRLHHSPVSSSASSSSSTTSADSDAESDSASSHGEGGAADSRKTTQSATDGTATTTAAAAATAKSNKRRSTRARHWLKKRLIPQFMSEYGKTVYGGAPLAQQTLPGIFNYPSPFPLVPLFFAFMIPFVVVGALMLVEGPRHRVVEAEYSHIHQYQYVPTDPAVNINQGLLKFTAEGATHAQGTRTWLQVNITRHLKGPVYMYYKLDNFYQNYRDFHDGRSIPQLTGKQKLGNIYTCKPYTHPGFREGEMDTPIVFTDASGAAVNTTLASFTYSPCGIAPWSKFNDTFVLYRQLTAAEAAAAAAAGTTVVMGGEDGTAALELVCNGTDFGLRGEPLGGSVAPNHCAKDGITWRADRDVRYHNMTLRQDWWSLYYPYPTTNEYLRNGWYLHEPGHALPDPSDYDLQVWMRAAFVSSFHKLYRIIAVDLSPGVYWVDITEVYDVVTFRGRKSIVLHNGNWTGGRNIVLGVVFIVMGCLSFIVGVAFTVECLLQRNGVNRYEHLQEPKRSWYVFPPDDAQFAQYYQLRLRRHIPLSQLQALRKTVEELEGLAPGSQDGSLAQQQQPSNGSGAEASDRDENVAPQPRE</sequence>
<evidence type="ECO:0000313" key="8">
    <source>
        <dbReference type="EMBL" id="KPA77636.1"/>
    </source>
</evidence>
<evidence type="ECO:0000313" key="9">
    <source>
        <dbReference type="Proteomes" id="UP000037923"/>
    </source>
</evidence>
<feature type="compositionally biased region" description="Basic and acidic residues" evidence="6">
    <location>
        <begin position="650"/>
        <end position="663"/>
    </location>
</feature>
<keyword evidence="5 7" id="KW-0472">Membrane</keyword>
<evidence type="ECO:0000256" key="2">
    <source>
        <dbReference type="ARBA" id="ARBA00009457"/>
    </source>
</evidence>
<feature type="region of interest" description="Disordered" evidence="6">
    <location>
        <begin position="1"/>
        <end position="153"/>
    </location>
</feature>
<organism evidence="8 9">
    <name type="scientific">Leptomonas pyrrhocoris</name>
    <name type="common">Firebug parasite</name>
    <dbReference type="NCBI Taxonomy" id="157538"/>
    <lineage>
        <taxon>Eukaryota</taxon>
        <taxon>Discoba</taxon>
        <taxon>Euglenozoa</taxon>
        <taxon>Kinetoplastea</taxon>
        <taxon>Metakinetoplastina</taxon>
        <taxon>Trypanosomatida</taxon>
        <taxon>Trypanosomatidae</taxon>
        <taxon>Leishmaniinae</taxon>
        <taxon>Leptomonas</taxon>
    </lineage>
</organism>
<comment type="subcellular location">
    <subcellularLocation>
        <location evidence="1">Membrane</location>
    </subcellularLocation>
</comment>
<dbReference type="PANTHER" id="PTHR10926:SF73">
    <property type="entry name" value="LEM3 (LIGAND-EFFECT MODULATOR 3) FAMILY _ CDC50 FAMILY"/>
    <property type="match status" value="1"/>
</dbReference>
<evidence type="ECO:0000256" key="3">
    <source>
        <dbReference type="ARBA" id="ARBA00022692"/>
    </source>
</evidence>
<keyword evidence="9" id="KW-1185">Reference proteome</keyword>
<accession>A0A0M9FX13</accession>
<dbReference type="Pfam" id="PF03381">
    <property type="entry name" value="CDC50"/>
    <property type="match status" value="1"/>
</dbReference>
<dbReference type="GO" id="GO:0005886">
    <property type="term" value="C:plasma membrane"/>
    <property type="evidence" value="ECO:0007669"/>
    <property type="project" value="TreeGrafter"/>
</dbReference>
<evidence type="ECO:0000256" key="4">
    <source>
        <dbReference type="ARBA" id="ARBA00022989"/>
    </source>
</evidence>
<dbReference type="GeneID" id="26907278"/>
<keyword evidence="4 7" id="KW-1133">Transmembrane helix</keyword>